<dbReference type="AlphaFoldDB" id="A0AA37UVG9"/>
<evidence type="ECO:0000313" key="6">
    <source>
        <dbReference type="EMBL" id="GKU71249.1"/>
    </source>
</evidence>
<reference evidence="5" key="1">
    <citation type="journal article" date="2018" name="Genome Announc.">
        <title>Draft Genome Sequence of Mycobacterium montefiorense Isolated from Japanese Black Salamander (Hynobius nigrescens).</title>
        <authorList>
            <person name="Fukano H."/>
            <person name="Yoshida M."/>
            <person name="Shimizu A."/>
            <person name="Iwao H."/>
            <person name="Katayama Y."/>
            <person name="Omatsu T."/>
            <person name="Mizutani T."/>
            <person name="Kurata O."/>
            <person name="Wada S."/>
            <person name="Hoshino Y."/>
        </authorList>
    </citation>
    <scope>NUCLEOTIDE SEQUENCE</scope>
    <source>
        <strain evidence="5">BS</strain>
    </source>
</reference>
<evidence type="ECO:0000256" key="3">
    <source>
        <dbReference type="ARBA" id="ARBA00022801"/>
    </source>
</evidence>
<evidence type="ECO:0000313" key="7">
    <source>
        <dbReference type="Proteomes" id="UP000245060"/>
    </source>
</evidence>
<proteinExistence type="inferred from homology"/>
<dbReference type="EMBL" id="BQYH01000005">
    <property type="protein sequence ID" value="GKU71249.1"/>
    <property type="molecule type" value="Genomic_DNA"/>
</dbReference>
<evidence type="ECO:0000256" key="2">
    <source>
        <dbReference type="ARBA" id="ARBA00022723"/>
    </source>
</evidence>
<dbReference type="InterPro" id="IPR036412">
    <property type="entry name" value="HAD-like_sf"/>
</dbReference>
<gene>
    <name evidence="5" type="ORF">MmonteBS_33690</name>
    <name evidence="6" type="ORF">NJB18185_10250</name>
</gene>
<organism evidence="6 8">
    <name type="scientific">Mycobacterium montefiorense</name>
    <dbReference type="NCBI Taxonomy" id="154654"/>
    <lineage>
        <taxon>Bacteria</taxon>
        <taxon>Bacillati</taxon>
        <taxon>Actinomycetota</taxon>
        <taxon>Actinomycetes</taxon>
        <taxon>Mycobacteriales</taxon>
        <taxon>Mycobacteriaceae</taxon>
        <taxon>Mycobacterium</taxon>
        <taxon>Mycobacterium simiae complex</taxon>
    </lineage>
</organism>
<name>A0AA37UVG9_9MYCO</name>
<dbReference type="PANTHER" id="PTHR43344">
    <property type="entry name" value="PHOSPHOSERINE PHOSPHATASE"/>
    <property type="match status" value="1"/>
</dbReference>
<accession>A0AA37UVG9</accession>
<dbReference type="Pfam" id="PF12710">
    <property type="entry name" value="HAD"/>
    <property type="match status" value="1"/>
</dbReference>
<dbReference type="InterPro" id="IPR006385">
    <property type="entry name" value="HAD_hydro_SerB1"/>
</dbReference>
<evidence type="ECO:0000256" key="1">
    <source>
        <dbReference type="ARBA" id="ARBA00009184"/>
    </source>
</evidence>
<dbReference type="PANTHER" id="PTHR43344:SF13">
    <property type="entry name" value="PHOSPHATASE RV3661-RELATED"/>
    <property type="match status" value="1"/>
</dbReference>
<dbReference type="NCBIfam" id="TIGR01490">
    <property type="entry name" value="HAD-SF-IB-hyp1"/>
    <property type="match status" value="1"/>
</dbReference>
<dbReference type="Gene3D" id="3.40.50.1000">
    <property type="entry name" value="HAD superfamily/HAD-like"/>
    <property type="match status" value="1"/>
</dbReference>
<evidence type="ECO:0000313" key="5">
    <source>
        <dbReference type="EMBL" id="GBG38997.1"/>
    </source>
</evidence>
<reference evidence="7" key="2">
    <citation type="submission" date="2018-04" db="EMBL/GenBank/DDBJ databases">
        <title>Draft genome sequence of Mycobacterium montefiorense isolated from Japanese black salamander.</title>
        <authorList>
            <person name="Fukano H."/>
            <person name="Yoshida M."/>
            <person name="Shimizu A."/>
            <person name="Iwao H."/>
            <person name="Kurata O."/>
            <person name="Katayama Y."/>
            <person name="Omatsu T."/>
            <person name="Mizutani T."/>
            <person name="Wada S."/>
            <person name="Hoshino Y."/>
        </authorList>
    </citation>
    <scope>NUCLEOTIDE SEQUENCE [LARGE SCALE GENOMIC DNA]</scope>
    <source>
        <strain evidence="7">BS</strain>
    </source>
</reference>
<sequence length="266" mass="29163">MVAMTMLSPGDAIAEIAASSPGPQVGAFFDLDGTLVDGFTAAVHVGDRIRRRQVGIGELLGVFEAALRYRFGRLEFENLIVRAAGYLQGELLVELDELGERLFVERVASRLYSHMREIVQAHQERGHTVVLSSSALSIQALPVARFLGISNVQCNRFELDDLGRLTGEILKPIVWGTTKAAAVQQFCTENNVAVQHSYFYADGDEDTASMSVVGYPRPVNPRSGLAAAAAAYGWPVMCLASVRRRPMRTLRYLANHVRRDAQRDGA</sequence>
<protein>
    <submittedName>
        <fullName evidence="6">Haloacid dehalogenase</fullName>
    </submittedName>
</protein>
<reference evidence="6" key="3">
    <citation type="journal article" date="2022" name="Microbiol. Resour. Announc.">
        <title>Draft Genome Sequences of Eight Mycobacterium montefiorense Strains Isolated from Salamanders in Captivity.</title>
        <authorList>
            <person name="Komine T."/>
            <person name="Ihara H."/>
            <person name="Fukano H."/>
            <person name="Hoshino Y."/>
            <person name="Kurata O."/>
            <person name="Wada S."/>
        </authorList>
    </citation>
    <scope>NUCLEOTIDE SEQUENCE</scope>
    <source>
        <strain evidence="6">NJB18185</strain>
    </source>
</reference>
<dbReference type="GO" id="GO:0016787">
    <property type="term" value="F:hydrolase activity"/>
    <property type="evidence" value="ECO:0007669"/>
    <property type="project" value="UniProtKB-KW"/>
</dbReference>
<dbReference type="InterPro" id="IPR050582">
    <property type="entry name" value="HAD-like_SerB"/>
</dbReference>
<dbReference type="Proteomes" id="UP000245060">
    <property type="component" value="Unassembled WGS sequence"/>
</dbReference>
<dbReference type="CDD" id="cd02612">
    <property type="entry name" value="HAD_PGPPase"/>
    <property type="match status" value="1"/>
</dbReference>
<dbReference type="InterPro" id="IPR023214">
    <property type="entry name" value="HAD_sf"/>
</dbReference>
<dbReference type="SUPFAM" id="SSF56784">
    <property type="entry name" value="HAD-like"/>
    <property type="match status" value="1"/>
</dbReference>
<evidence type="ECO:0000256" key="4">
    <source>
        <dbReference type="ARBA" id="ARBA00022842"/>
    </source>
</evidence>
<dbReference type="GO" id="GO:0046872">
    <property type="term" value="F:metal ion binding"/>
    <property type="evidence" value="ECO:0007669"/>
    <property type="project" value="UniProtKB-KW"/>
</dbReference>
<keyword evidence="7" id="KW-1185">Reference proteome</keyword>
<reference evidence="6" key="4">
    <citation type="submission" date="2022-04" db="EMBL/GenBank/DDBJ databases">
        <authorList>
            <person name="Komine T."/>
            <person name="Fukano H."/>
            <person name="Wada S."/>
        </authorList>
    </citation>
    <scope>NUCLEOTIDE SEQUENCE</scope>
    <source>
        <strain evidence="6">NJB18185</strain>
    </source>
</reference>
<keyword evidence="4" id="KW-0460">Magnesium</keyword>
<dbReference type="Proteomes" id="UP001139505">
    <property type="component" value="Unassembled WGS sequence"/>
</dbReference>
<dbReference type="NCBIfam" id="TIGR01488">
    <property type="entry name" value="HAD-SF-IB"/>
    <property type="match status" value="1"/>
</dbReference>
<keyword evidence="3" id="KW-0378">Hydrolase</keyword>
<comment type="similarity">
    <text evidence="1">Belongs to the HAD-like hydrolase superfamily. SerB family.</text>
</comment>
<keyword evidence="2" id="KW-0479">Metal-binding</keyword>
<dbReference type="Gene3D" id="1.20.1440.100">
    <property type="entry name" value="SG protein - dephosphorylation function"/>
    <property type="match status" value="1"/>
</dbReference>
<dbReference type="EMBL" id="BFCH01000018">
    <property type="protein sequence ID" value="GBG38997.1"/>
    <property type="molecule type" value="Genomic_DNA"/>
</dbReference>
<evidence type="ECO:0000313" key="8">
    <source>
        <dbReference type="Proteomes" id="UP001139505"/>
    </source>
</evidence>
<comment type="caution">
    <text evidence="6">The sequence shown here is derived from an EMBL/GenBank/DDBJ whole genome shotgun (WGS) entry which is preliminary data.</text>
</comment>